<sequence>MSHPRRATLTAALAAALCATASSAASAQTPAFEAVAAQDGAEAAMAGDVFASDVFNWRFYLNSYADLLKAGIVNEAGARNHWQAHGIAECRRAHPLFHTRQYLDRYPDLQAAFGNDCNAALQHYLTNGRNERRQGLNGATYGGRTTVKNDIITLGMSTRTAGAVDSLYWNGREFINSWDHGRQLQVAWSANGWGECYNPTEAGGSYDGLNGSSTSQLLSVSATSNTLATTSHPAFWLWPGQDSQAAPCGGARNNTAVSKYTLRKNVQVGYGGIRHIVEFRTQVDVPESLNSLTIEAPTGYLGGEFTAFYTWNPANCTLAPLSIGPGEVGLPVVLSTPDGAAAMGAWSPDLPSPNFPNAGYGRFAHPNASNPADATMKWNVVFRRGQTSPGTLSYRTYVAVGSLENVRVALCQVKGKVK</sequence>
<keyword evidence="1" id="KW-0732">Signal</keyword>
<keyword evidence="3" id="KW-1185">Reference proteome</keyword>
<dbReference type="PROSITE" id="PS51318">
    <property type="entry name" value="TAT"/>
    <property type="match status" value="1"/>
</dbReference>
<evidence type="ECO:0000313" key="3">
    <source>
        <dbReference type="Proteomes" id="UP001371218"/>
    </source>
</evidence>
<protein>
    <recommendedName>
        <fullName evidence="4">SCP domain-containing protein</fullName>
    </recommendedName>
</protein>
<organism evidence="2 3">
    <name type="scientific">Ideonella lacteola</name>
    <dbReference type="NCBI Taxonomy" id="2984193"/>
    <lineage>
        <taxon>Bacteria</taxon>
        <taxon>Pseudomonadati</taxon>
        <taxon>Pseudomonadota</taxon>
        <taxon>Betaproteobacteria</taxon>
        <taxon>Burkholderiales</taxon>
        <taxon>Sphaerotilaceae</taxon>
        <taxon>Ideonella</taxon>
    </lineage>
</organism>
<dbReference type="RefSeq" id="WP_341428478.1">
    <property type="nucleotide sequence ID" value="NZ_JBBUTG010000024.1"/>
</dbReference>
<feature type="signal peptide" evidence="1">
    <location>
        <begin position="1"/>
        <end position="27"/>
    </location>
</feature>
<proteinExistence type="predicted"/>
<feature type="chain" id="PRO_5045099089" description="SCP domain-containing protein" evidence="1">
    <location>
        <begin position="28"/>
        <end position="418"/>
    </location>
</feature>
<gene>
    <name evidence="2" type="ORF">AACH06_24790</name>
</gene>
<accession>A0ABU9BWC3</accession>
<evidence type="ECO:0008006" key="4">
    <source>
        <dbReference type="Google" id="ProtNLM"/>
    </source>
</evidence>
<reference evidence="2 3" key="1">
    <citation type="submission" date="2024-04" db="EMBL/GenBank/DDBJ databases">
        <title>Novel species of the genus Ideonella isolated from streams.</title>
        <authorList>
            <person name="Lu H."/>
        </authorList>
    </citation>
    <scope>NUCLEOTIDE SEQUENCE [LARGE SCALE GENOMIC DNA]</scope>
    <source>
        <strain evidence="2 3">DXS29W</strain>
    </source>
</reference>
<comment type="caution">
    <text evidence="2">The sequence shown here is derived from an EMBL/GenBank/DDBJ whole genome shotgun (WGS) entry which is preliminary data.</text>
</comment>
<evidence type="ECO:0000256" key="1">
    <source>
        <dbReference type="SAM" id="SignalP"/>
    </source>
</evidence>
<evidence type="ECO:0000313" key="2">
    <source>
        <dbReference type="EMBL" id="MEK8034054.1"/>
    </source>
</evidence>
<name>A0ABU9BWC3_9BURK</name>
<dbReference type="InterPro" id="IPR006311">
    <property type="entry name" value="TAT_signal"/>
</dbReference>
<dbReference type="EMBL" id="JBBUTG010000024">
    <property type="protein sequence ID" value="MEK8034054.1"/>
    <property type="molecule type" value="Genomic_DNA"/>
</dbReference>
<dbReference type="Proteomes" id="UP001371218">
    <property type="component" value="Unassembled WGS sequence"/>
</dbReference>